<keyword evidence="2" id="KW-1185">Reference proteome</keyword>
<evidence type="ECO:0000313" key="1">
    <source>
        <dbReference type="EMBL" id="GFT89145.1"/>
    </source>
</evidence>
<accession>A0A8X6PW87</accession>
<dbReference type="EMBL" id="BMAW01120398">
    <property type="protein sequence ID" value="GFT89145.1"/>
    <property type="molecule type" value="Genomic_DNA"/>
</dbReference>
<dbReference type="AlphaFoldDB" id="A0A8X6PW87"/>
<reference evidence="1" key="1">
    <citation type="submission" date="2020-08" db="EMBL/GenBank/DDBJ databases">
        <title>Multicomponent nature underlies the extraordinary mechanical properties of spider dragline silk.</title>
        <authorList>
            <person name="Kono N."/>
            <person name="Nakamura H."/>
            <person name="Mori M."/>
            <person name="Yoshida Y."/>
            <person name="Ohtoshi R."/>
            <person name="Malay A.D."/>
            <person name="Moran D.A.P."/>
            <person name="Tomita M."/>
            <person name="Numata K."/>
            <person name="Arakawa K."/>
        </authorList>
    </citation>
    <scope>NUCLEOTIDE SEQUENCE</scope>
</reference>
<dbReference type="OrthoDB" id="6424125at2759"/>
<gene>
    <name evidence="1" type="primary">AVEN_47070_1</name>
    <name evidence="1" type="ORF">NPIL_273171</name>
</gene>
<name>A0A8X6PW87_NEPPI</name>
<sequence>MWSIKESLRNTLGRALVTPEELSTVLTEIENAINYRMITYDSDELGEPRALTPSHFLLPSHRDSGFLPEHFLGLFVSASDRVTLSKHKLFQTKILKQLWVKWKTEYLLQLQSAHSLLDPSSYSNLKIGDIALVEGVSKLKLL</sequence>
<dbReference type="Proteomes" id="UP000887013">
    <property type="component" value="Unassembled WGS sequence"/>
</dbReference>
<organism evidence="1 2">
    <name type="scientific">Nephila pilipes</name>
    <name type="common">Giant wood spider</name>
    <name type="synonym">Nephila maculata</name>
    <dbReference type="NCBI Taxonomy" id="299642"/>
    <lineage>
        <taxon>Eukaryota</taxon>
        <taxon>Metazoa</taxon>
        <taxon>Ecdysozoa</taxon>
        <taxon>Arthropoda</taxon>
        <taxon>Chelicerata</taxon>
        <taxon>Arachnida</taxon>
        <taxon>Araneae</taxon>
        <taxon>Araneomorphae</taxon>
        <taxon>Entelegynae</taxon>
        <taxon>Araneoidea</taxon>
        <taxon>Nephilidae</taxon>
        <taxon>Nephila</taxon>
    </lineage>
</organism>
<protein>
    <submittedName>
        <fullName evidence="1">Integrase catalytic domain-containing protein</fullName>
    </submittedName>
</protein>
<comment type="caution">
    <text evidence="1">The sequence shown here is derived from an EMBL/GenBank/DDBJ whole genome shotgun (WGS) entry which is preliminary data.</text>
</comment>
<evidence type="ECO:0000313" key="2">
    <source>
        <dbReference type="Proteomes" id="UP000887013"/>
    </source>
</evidence>
<proteinExistence type="predicted"/>